<protein>
    <submittedName>
        <fullName evidence="2">tRNA ligase</fullName>
    </submittedName>
</protein>
<dbReference type="InterPro" id="IPR020825">
    <property type="entry name" value="Phe-tRNA_synthase-like_B3/B4"/>
</dbReference>
<keyword evidence="2" id="KW-0436">Ligase</keyword>
<dbReference type="Proteomes" id="UP000241201">
    <property type="component" value="Unassembled WGS sequence"/>
</dbReference>
<name>A0A2T3FSA0_9FIRM</name>
<feature type="domain" description="B3/B4 tRNA-binding" evidence="1">
    <location>
        <begin position="64"/>
        <end position="218"/>
    </location>
</feature>
<dbReference type="Gene3D" id="3.50.40.10">
    <property type="entry name" value="Phenylalanyl-trna Synthetase, Chain B, domain 3"/>
    <property type="match status" value="1"/>
</dbReference>
<proteinExistence type="predicted"/>
<organism evidence="2 3">
    <name type="scientific">Faecalibacillus faecis</name>
    <dbReference type="NCBI Taxonomy" id="1982628"/>
    <lineage>
        <taxon>Bacteria</taxon>
        <taxon>Bacillati</taxon>
        <taxon>Bacillota</taxon>
        <taxon>Erysipelotrichia</taxon>
        <taxon>Erysipelotrichales</taxon>
        <taxon>Coprobacillaceae</taxon>
        <taxon>Faecalibacillus</taxon>
    </lineage>
</organism>
<evidence type="ECO:0000313" key="3">
    <source>
        <dbReference type="Proteomes" id="UP000241201"/>
    </source>
</evidence>
<evidence type="ECO:0000313" key="2">
    <source>
        <dbReference type="EMBL" id="PST38144.1"/>
    </source>
</evidence>
<dbReference type="InterPro" id="IPR005146">
    <property type="entry name" value="B3/B4_tRNA-bd"/>
</dbReference>
<dbReference type="SUPFAM" id="SSF56037">
    <property type="entry name" value="PheT/TilS domain"/>
    <property type="match status" value="1"/>
</dbReference>
<evidence type="ECO:0000259" key="1">
    <source>
        <dbReference type="SMART" id="SM00873"/>
    </source>
</evidence>
<accession>A0A2T3FSA0</accession>
<dbReference type="EMBL" id="PYLP01000017">
    <property type="protein sequence ID" value="PST38144.1"/>
    <property type="molecule type" value="Genomic_DNA"/>
</dbReference>
<dbReference type="PANTHER" id="PTHR39209:SF2">
    <property type="entry name" value="CYTOPLASMIC PROTEIN"/>
    <property type="match status" value="1"/>
</dbReference>
<dbReference type="GO" id="GO:0004826">
    <property type="term" value="F:phenylalanine-tRNA ligase activity"/>
    <property type="evidence" value="ECO:0007669"/>
    <property type="project" value="InterPro"/>
</dbReference>
<dbReference type="GO" id="GO:0003723">
    <property type="term" value="F:RNA binding"/>
    <property type="evidence" value="ECO:0007669"/>
    <property type="project" value="InterPro"/>
</dbReference>
<dbReference type="AlphaFoldDB" id="A0A2T3FSA0"/>
<gene>
    <name evidence="2" type="ORF">C7U55_10750</name>
</gene>
<dbReference type="PANTHER" id="PTHR39209">
    <property type="match status" value="1"/>
</dbReference>
<keyword evidence="3" id="KW-1185">Reference proteome</keyword>
<dbReference type="SMART" id="SM00873">
    <property type="entry name" value="B3_4"/>
    <property type="match status" value="1"/>
</dbReference>
<sequence>MNRKFEFKVQQDVLDLGVKIKGVRIHDIDNTVYSSALDDYIDVHVKRLLENNSLESLKKNQVIQGFYELHKEVGIPKRKNLPASENLLKNLLKKQEFHKINPLVDLYNLISMDTKLALGAHDLDKTEGNITLRLTQGNENYIPLGSEEAKEVKAGIYSYIDDANDIICFSEIRQVDKTKVTNESKDIFFIVQGNKETSDKYVKDIAKELIIVVTYYLGGTGEIL</sequence>
<dbReference type="Pfam" id="PF03483">
    <property type="entry name" value="B3_4"/>
    <property type="match status" value="1"/>
</dbReference>
<reference evidence="3" key="1">
    <citation type="submission" date="2018-03" db="EMBL/GenBank/DDBJ databases">
        <title>Lachnoclostridium SNUG30370 gen.nov., sp.nov., isolated from human faeces.</title>
        <authorList>
            <person name="Seo B."/>
            <person name="Jeon K."/>
            <person name="Ko G."/>
        </authorList>
    </citation>
    <scope>NUCLEOTIDE SEQUENCE [LARGE SCALE GENOMIC DNA]</scope>
    <source>
        <strain evidence="3">SNUG30370</strain>
    </source>
</reference>
<dbReference type="GeneID" id="77471567"/>
<comment type="caution">
    <text evidence="2">The sequence shown here is derived from an EMBL/GenBank/DDBJ whole genome shotgun (WGS) entry which is preliminary data.</text>
</comment>
<dbReference type="RefSeq" id="WP_106988564.1">
    <property type="nucleotide sequence ID" value="NZ_PYLP01000017.1"/>
</dbReference>